<keyword evidence="3" id="KW-1185">Reference proteome</keyword>
<protein>
    <submittedName>
        <fullName evidence="2">Uncharacterized protein</fullName>
    </submittedName>
</protein>
<dbReference type="AlphaFoldDB" id="A0A2A6CEA5"/>
<feature type="region of interest" description="Disordered" evidence="1">
    <location>
        <begin position="1"/>
        <end position="30"/>
    </location>
</feature>
<feature type="compositionally biased region" description="Low complexity" evidence="1">
    <location>
        <begin position="1"/>
        <end position="16"/>
    </location>
</feature>
<organism evidence="2 3">
    <name type="scientific">Pristionchus pacificus</name>
    <name type="common">Parasitic nematode worm</name>
    <dbReference type="NCBI Taxonomy" id="54126"/>
    <lineage>
        <taxon>Eukaryota</taxon>
        <taxon>Metazoa</taxon>
        <taxon>Ecdysozoa</taxon>
        <taxon>Nematoda</taxon>
        <taxon>Chromadorea</taxon>
        <taxon>Rhabditida</taxon>
        <taxon>Rhabditina</taxon>
        <taxon>Diplogasteromorpha</taxon>
        <taxon>Diplogasteroidea</taxon>
        <taxon>Neodiplogasteridae</taxon>
        <taxon>Pristionchus</taxon>
    </lineage>
</organism>
<sequence>MNYSPSPSAARTSPRAPHSRRTPPRPLRNHNVERTIEDEGGQLFGSGQRALASHLLVREHLAELEWEGAASPRARASRGTGMGRYAYRTTGCLMITRRAGRFTPAASVDVAHSTQSTPDWNVIDWITGEGRHIDEVAEDGTTN</sequence>
<name>A0A2A6CEA5_PRIPA</name>
<evidence type="ECO:0000313" key="2">
    <source>
        <dbReference type="EnsemblMetazoa" id="PPA46322.1"/>
    </source>
</evidence>
<dbReference type="EnsemblMetazoa" id="PPA46322.1">
    <property type="protein sequence ID" value="PPA46322.1"/>
    <property type="gene ID" value="WBGene00284691"/>
</dbReference>
<accession>A0A8R1V721</accession>
<evidence type="ECO:0000313" key="3">
    <source>
        <dbReference type="Proteomes" id="UP000005239"/>
    </source>
</evidence>
<accession>A0A2A6CEA5</accession>
<gene>
    <name evidence="2" type="primary">WBGene00284691</name>
</gene>
<evidence type="ECO:0000256" key="1">
    <source>
        <dbReference type="SAM" id="MobiDB-lite"/>
    </source>
</evidence>
<dbReference type="Proteomes" id="UP000005239">
    <property type="component" value="Unassembled WGS sequence"/>
</dbReference>
<reference evidence="2" key="2">
    <citation type="submission" date="2022-06" db="UniProtKB">
        <authorList>
            <consortium name="EnsemblMetazoa"/>
        </authorList>
    </citation>
    <scope>IDENTIFICATION</scope>
    <source>
        <strain evidence="2">PS312</strain>
    </source>
</reference>
<reference evidence="3" key="1">
    <citation type="journal article" date="2008" name="Nat. Genet.">
        <title>The Pristionchus pacificus genome provides a unique perspective on nematode lifestyle and parasitism.</title>
        <authorList>
            <person name="Dieterich C."/>
            <person name="Clifton S.W."/>
            <person name="Schuster L.N."/>
            <person name="Chinwalla A."/>
            <person name="Delehaunty K."/>
            <person name="Dinkelacker I."/>
            <person name="Fulton L."/>
            <person name="Fulton R."/>
            <person name="Godfrey J."/>
            <person name="Minx P."/>
            <person name="Mitreva M."/>
            <person name="Roeseler W."/>
            <person name="Tian H."/>
            <person name="Witte H."/>
            <person name="Yang S.P."/>
            <person name="Wilson R.K."/>
            <person name="Sommer R.J."/>
        </authorList>
    </citation>
    <scope>NUCLEOTIDE SEQUENCE [LARGE SCALE GENOMIC DNA]</scope>
    <source>
        <strain evidence="3">PS312</strain>
    </source>
</reference>
<proteinExistence type="predicted"/>